<accession>A0ABR8XJ15</accession>
<feature type="transmembrane region" description="Helical" evidence="1">
    <location>
        <begin position="75"/>
        <end position="92"/>
    </location>
</feature>
<evidence type="ECO:0000313" key="3">
    <source>
        <dbReference type="EMBL" id="MBD8031925.1"/>
    </source>
</evidence>
<name>A0ABR8XJ15_9BACL</name>
<gene>
    <name evidence="3" type="ORF">H9632_02510</name>
</gene>
<keyword evidence="1" id="KW-0812">Transmembrane</keyword>
<organism evidence="3 4">
    <name type="scientific">Solibacillus merdavium</name>
    <dbReference type="NCBI Taxonomy" id="2762218"/>
    <lineage>
        <taxon>Bacteria</taxon>
        <taxon>Bacillati</taxon>
        <taxon>Bacillota</taxon>
        <taxon>Bacilli</taxon>
        <taxon>Bacillales</taxon>
        <taxon>Caryophanaceae</taxon>
        <taxon>Solibacillus</taxon>
    </lineage>
</organism>
<evidence type="ECO:0000313" key="4">
    <source>
        <dbReference type="Proteomes" id="UP000600565"/>
    </source>
</evidence>
<keyword evidence="1" id="KW-1133">Transmembrane helix</keyword>
<protein>
    <submittedName>
        <fullName evidence="3">VanZ family protein</fullName>
    </submittedName>
</protein>
<evidence type="ECO:0000256" key="1">
    <source>
        <dbReference type="SAM" id="Phobius"/>
    </source>
</evidence>
<dbReference type="RefSeq" id="WP_191702539.1">
    <property type="nucleotide sequence ID" value="NZ_JACSPW010000001.1"/>
</dbReference>
<keyword evidence="1" id="KW-0472">Membrane</keyword>
<dbReference type="Proteomes" id="UP000600565">
    <property type="component" value="Unassembled WGS sequence"/>
</dbReference>
<dbReference type="NCBIfam" id="NF037970">
    <property type="entry name" value="vanZ_1"/>
    <property type="match status" value="1"/>
</dbReference>
<reference evidence="3 4" key="1">
    <citation type="submission" date="2020-08" db="EMBL/GenBank/DDBJ databases">
        <title>A Genomic Blueprint of the Chicken Gut Microbiome.</title>
        <authorList>
            <person name="Gilroy R."/>
            <person name="Ravi A."/>
            <person name="Getino M."/>
            <person name="Pursley I."/>
            <person name="Horton D.L."/>
            <person name="Alikhan N.-F."/>
            <person name="Baker D."/>
            <person name="Gharbi K."/>
            <person name="Hall N."/>
            <person name="Watson M."/>
            <person name="Adriaenssens E.M."/>
            <person name="Foster-Nyarko E."/>
            <person name="Jarju S."/>
            <person name="Secka A."/>
            <person name="Antonio M."/>
            <person name="Oren A."/>
            <person name="Chaudhuri R."/>
            <person name="La Ragione R.M."/>
            <person name="Hildebrand F."/>
            <person name="Pallen M.J."/>
        </authorList>
    </citation>
    <scope>NUCLEOTIDE SEQUENCE [LARGE SCALE GENOMIC DNA]</scope>
    <source>
        <strain evidence="3 4">Sa1YVA6</strain>
    </source>
</reference>
<feature type="transmembrane region" description="Helical" evidence="1">
    <location>
        <begin position="6"/>
        <end position="23"/>
    </location>
</feature>
<dbReference type="EMBL" id="JACSPW010000001">
    <property type="protein sequence ID" value="MBD8031925.1"/>
    <property type="molecule type" value="Genomic_DNA"/>
</dbReference>
<proteinExistence type="predicted"/>
<comment type="caution">
    <text evidence="3">The sequence shown here is derived from an EMBL/GenBank/DDBJ whole genome shotgun (WGS) entry which is preliminary data.</text>
</comment>
<keyword evidence="4" id="KW-1185">Reference proteome</keyword>
<sequence length="156" mass="17960">MKKAISFVIIGLIIVAVMSNMRYEQQTIIPLLKEVLEDKPFEDFLSQFQIPYWGKIISVESEGYYKFLEFLFRKGVHFLGYGLLAVIFYIFYSRLKWKFPTVLAFFTVTVIASLDEYRQSMIPGRRGLIEDVVIDACGAITLLILTKIGQAVLKKS</sequence>
<evidence type="ECO:0000259" key="2">
    <source>
        <dbReference type="Pfam" id="PF04892"/>
    </source>
</evidence>
<feature type="domain" description="VanZ-like" evidence="2">
    <location>
        <begin position="8"/>
        <end position="148"/>
    </location>
</feature>
<dbReference type="InterPro" id="IPR016747">
    <property type="entry name" value="Phosphotransbutyrylase"/>
</dbReference>
<dbReference type="Pfam" id="PF04892">
    <property type="entry name" value="VanZ"/>
    <property type="match status" value="1"/>
</dbReference>
<dbReference type="PIRSF" id="PIRSF019083">
    <property type="entry name" value="UCP019083_VanZ"/>
    <property type="match status" value="1"/>
</dbReference>
<dbReference type="InterPro" id="IPR006976">
    <property type="entry name" value="VanZ-like"/>
</dbReference>